<keyword evidence="1" id="KW-0472">Membrane</keyword>
<feature type="transmembrane region" description="Helical" evidence="1">
    <location>
        <begin position="42"/>
        <end position="59"/>
    </location>
</feature>
<dbReference type="EMBL" id="CP158267">
    <property type="protein sequence ID" value="XDJ79392.1"/>
    <property type="molecule type" value="Genomic_DNA"/>
</dbReference>
<evidence type="ECO:0000313" key="2">
    <source>
        <dbReference type="EMBL" id="XDJ41183.1"/>
    </source>
</evidence>
<organism evidence="5">
    <name type="scientific">Castellaniella ginsengisoli</name>
    <dbReference type="NCBI Taxonomy" id="546114"/>
    <lineage>
        <taxon>Bacteria</taxon>
        <taxon>Pseudomonadati</taxon>
        <taxon>Pseudomonadota</taxon>
        <taxon>Betaproteobacteria</taxon>
        <taxon>Burkholderiales</taxon>
        <taxon>Alcaligenaceae</taxon>
        <taxon>Castellaniella</taxon>
    </lineage>
</organism>
<evidence type="ECO:0000313" key="4">
    <source>
        <dbReference type="EMBL" id="XDJ68336.1"/>
    </source>
</evidence>
<feature type="transmembrane region" description="Helical" evidence="1">
    <location>
        <begin position="71"/>
        <end position="87"/>
    </location>
</feature>
<reference evidence="5" key="1">
    <citation type="submission" date="2024-05" db="EMBL/GenBank/DDBJ databases">
        <authorList>
            <person name="Luo Y.-C."/>
            <person name="Nicholds J."/>
            <person name="Mortimer T."/>
            <person name="Maboni G."/>
        </authorList>
    </citation>
    <scope>NUCLEOTIDE SEQUENCE</scope>
    <source>
        <strain evidence="5">141555</strain>
        <strain evidence="4">144863</strain>
        <strain evidence="3">151836</strain>
        <strain evidence="2">153920</strain>
    </source>
</reference>
<keyword evidence="1" id="KW-0812">Transmembrane</keyword>
<dbReference type="AlphaFoldDB" id="A0AB39FIQ0"/>
<proteinExistence type="predicted"/>
<evidence type="ECO:0000313" key="5">
    <source>
        <dbReference type="EMBL" id="XDJ79392.1"/>
    </source>
</evidence>
<gene>
    <name evidence="4" type="ORF">ABRY94_09525</name>
    <name evidence="2" type="ORF">ABRY99_09485</name>
    <name evidence="3" type="ORF">ABRZ04_08335</name>
    <name evidence="5" type="ORF">ABRZ07_10870</name>
</gene>
<dbReference type="EMBL" id="CP158252">
    <property type="protein sequence ID" value="XDJ41183.1"/>
    <property type="molecule type" value="Genomic_DNA"/>
</dbReference>
<dbReference type="EMBL" id="CP158262">
    <property type="protein sequence ID" value="XDJ68336.1"/>
    <property type="molecule type" value="Genomic_DNA"/>
</dbReference>
<dbReference type="EMBL" id="CP158254">
    <property type="protein sequence ID" value="XDJ46356.1"/>
    <property type="molecule type" value="Genomic_DNA"/>
</dbReference>
<feature type="transmembrane region" description="Helical" evidence="1">
    <location>
        <begin position="93"/>
        <end position="110"/>
    </location>
</feature>
<evidence type="ECO:0000313" key="3">
    <source>
        <dbReference type="EMBL" id="XDJ46356.1"/>
    </source>
</evidence>
<evidence type="ECO:0000256" key="1">
    <source>
        <dbReference type="SAM" id="Phobius"/>
    </source>
</evidence>
<accession>A0AB39FIQ0</accession>
<sequence>MQALRPIPAGVAVLFFGAVAGSLIALYGYLVPLTGVTGTQGALLAVIVSVVIALMAIALPRLRPGALRTSWLAVLVCLLAGNAFAGVLLHEPWLGIAMAGGLLGLIFGRGRPARTARHSPHDA</sequence>
<keyword evidence="1" id="KW-1133">Transmembrane helix</keyword>
<dbReference type="RefSeq" id="WP_368639200.1">
    <property type="nucleotide sequence ID" value="NZ_CP158252.1"/>
</dbReference>
<protein>
    <submittedName>
        <fullName evidence="5">Uncharacterized protein</fullName>
    </submittedName>
</protein>
<name>A0AB39FIQ0_9BURK</name>
<feature type="transmembrane region" description="Helical" evidence="1">
    <location>
        <begin position="7"/>
        <end position="30"/>
    </location>
</feature>